<sequence length="57" mass="6177">MIKACIFAGISGIPHHDTITHEIRSWNVGSSGAGIVFLAPLFLVLTVNLLLGHPFYM</sequence>
<comment type="caution">
    <text evidence="2">The sequence shown here is derived from an EMBL/GenBank/DDBJ whole genome shotgun (WGS) entry which is preliminary data.</text>
</comment>
<dbReference type="AlphaFoldDB" id="A0A7W3XSV9"/>
<dbReference type="Proteomes" id="UP000567067">
    <property type="component" value="Unassembled WGS sequence"/>
</dbReference>
<accession>A0A7W3XSV9</accession>
<gene>
    <name evidence="2" type="ORF">FHR92_003425</name>
</gene>
<keyword evidence="1" id="KW-0812">Transmembrane</keyword>
<evidence type="ECO:0000313" key="3">
    <source>
        <dbReference type="Proteomes" id="UP000567067"/>
    </source>
</evidence>
<organism evidence="2 3">
    <name type="scientific">Fontibacillus solani</name>
    <dbReference type="NCBI Taxonomy" id="1572857"/>
    <lineage>
        <taxon>Bacteria</taxon>
        <taxon>Bacillati</taxon>
        <taxon>Bacillota</taxon>
        <taxon>Bacilli</taxon>
        <taxon>Bacillales</taxon>
        <taxon>Paenibacillaceae</taxon>
        <taxon>Fontibacillus</taxon>
    </lineage>
</organism>
<reference evidence="2 3" key="1">
    <citation type="submission" date="2020-08" db="EMBL/GenBank/DDBJ databases">
        <title>Genomic Encyclopedia of Type Strains, Phase III (KMG-III): the genomes of soil and plant-associated and newly described type strains.</title>
        <authorList>
            <person name="Whitman W."/>
        </authorList>
    </citation>
    <scope>NUCLEOTIDE SEQUENCE [LARGE SCALE GENOMIC DNA]</scope>
    <source>
        <strain evidence="2 3">CECT 8693</strain>
    </source>
</reference>
<keyword evidence="3" id="KW-1185">Reference proteome</keyword>
<keyword evidence="1" id="KW-1133">Transmembrane helix</keyword>
<proteinExistence type="predicted"/>
<feature type="transmembrane region" description="Helical" evidence="1">
    <location>
        <begin position="32"/>
        <end position="51"/>
    </location>
</feature>
<evidence type="ECO:0000313" key="2">
    <source>
        <dbReference type="EMBL" id="MBA9086945.1"/>
    </source>
</evidence>
<keyword evidence="1" id="KW-0472">Membrane</keyword>
<protein>
    <submittedName>
        <fullName evidence="2">Uncharacterized protein</fullName>
    </submittedName>
</protein>
<dbReference type="EMBL" id="JACJIP010000024">
    <property type="protein sequence ID" value="MBA9086945.1"/>
    <property type="molecule type" value="Genomic_DNA"/>
</dbReference>
<name>A0A7W3XSV9_9BACL</name>
<evidence type="ECO:0000256" key="1">
    <source>
        <dbReference type="SAM" id="Phobius"/>
    </source>
</evidence>